<dbReference type="RefSeq" id="WP_089348441.1">
    <property type="nucleotide sequence ID" value="NZ_BJUM01000007.1"/>
</dbReference>
<gene>
    <name evidence="2" type="ORF">PES01_08760</name>
</gene>
<proteinExistence type="predicted"/>
<feature type="domain" description="HNH nuclease" evidence="1">
    <location>
        <begin position="15"/>
        <end position="65"/>
    </location>
</feature>
<dbReference type="EMBL" id="BJUM01000007">
    <property type="protein sequence ID" value="GEK54031.1"/>
    <property type="molecule type" value="Genomic_DNA"/>
</dbReference>
<dbReference type="Proteomes" id="UP000321419">
    <property type="component" value="Unassembled WGS sequence"/>
</dbReference>
<dbReference type="Gene3D" id="1.10.30.50">
    <property type="match status" value="1"/>
</dbReference>
<evidence type="ECO:0000313" key="2">
    <source>
        <dbReference type="EMBL" id="GEK54031.1"/>
    </source>
</evidence>
<dbReference type="InterPro" id="IPR003615">
    <property type="entry name" value="HNH_nuc"/>
</dbReference>
<dbReference type="AlphaFoldDB" id="A0A510XTT6"/>
<dbReference type="InterPro" id="IPR002711">
    <property type="entry name" value="HNH"/>
</dbReference>
<protein>
    <recommendedName>
        <fullName evidence="1">HNH nuclease domain-containing protein</fullName>
    </recommendedName>
</protein>
<dbReference type="GO" id="GO:0008270">
    <property type="term" value="F:zinc ion binding"/>
    <property type="evidence" value="ECO:0007669"/>
    <property type="project" value="InterPro"/>
</dbReference>
<dbReference type="CDD" id="cd00085">
    <property type="entry name" value="HNHc"/>
    <property type="match status" value="1"/>
</dbReference>
<organism evidence="2 3">
    <name type="scientific">Pseudoalteromonas espejiana</name>
    <dbReference type="NCBI Taxonomy" id="28107"/>
    <lineage>
        <taxon>Bacteria</taxon>
        <taxon>Pseudomonadati</taxon>
        <taxon>Pseudomonadota</taxon>
        <taxon>Gammaproteobacteria</taxon>
        <taxon>Alteromonadales</taxon>
        <taxon>Pseudoalteromonadaceae</taxon>
        <taxon>Pseudoalteromonas</taxon>
    </lineage>
</organism>
<evidence type="ECO:0000259" key="1">
    <source>
        <dbReference type="SMART" id="SM00507"/>
    </source>
</evidence>
<comment type="caution">
    <text evidence="2">The sequence shown here is derived from an EMBL/GenBank/DDBJ whole genome shotgun (WGS) entry which is preliminary data.</text>
</comment>
<accession>A0A510XTT6</accession>
<dbReference type="SMART" id="SM00507">
    <property type="entry name" value="HNHc"/>
    <property type="match status" value="1"/>
</dbReference>
<dbReference type="GO" id="GO:0003676">
    <property type="term" value="F:nucleic acid binding"/>
    <property type="evidence" value="ECO:0007669"/>
    <property type="project" value="InterPro"/>
</dbReference>
<dbReference type="Pfam" id="PF01844">
    <property type="entry name" value="HNH"/>
    <property type="match status" value="1"/>
</dbReference>
<reference evidence="2 3" key="1">
    <citation type="submission" date="2019-07" db="EMBL/GenBank/DDBJ databases">
        <title>Whole genome shotgun sequence of Pseudoalteromonas espejiana NBRC 102222.</title>
        <authorList>
            <person name="Hosoyama A."/>
            <person name="Uohara A."/>
            <person name="Ohji S."/>
            <person name="Ichikawa N."/>
        </authorList>
    </citation>
    <scope>NUCLEOTIDE SEQUENCE [LARGE SCALE GENOMIC DNA]</scope>
    <source>
        <strain evidence="2 3">NBRC 102222</strain>
    </source>
</reference>
<dbReference type="GO" id="GO:0004519">
    <property type="term" value="F:endonuclease activity"/>
    <property type="evidence" value="ECO:0007669"/>
    <property type="project" value="InterPro"/>
</dbReference>
<keyword evidence="3" id="KW-1185">Reference proteome</keyword>
<name>A0A510XTT6_9GAMM</name>
<sequence length="245" mass="27629">MEVNKFGLSRVIPAEIKRDIRQQCGFGCVICGLGIIQYEHVDPEFKDAKKHDPANMTLLCPQCHSKVTTKMWSKSRVKLAMRMPKCLQQGYSNEFFDFPERNPSLIFGGVKLSNCKIPIQVANYALFQLKKPEYLGQPFLLSGLFTDSNGEVSLEIKDNEWKANSSLWDVEVKGPCITIRERHRKIHLVLTITEQCDILVSRLDMVFAGFYFEANGDYLKVTFPDGGSSELSGCVADNCNVGISF</sequence>
<dbReference type="OrthoDB" id="9154548at2"/>
<evidence type="ECO:0000313" key="3">
    <source>
        <dbReference type="Proteomes" id="UP000321419"/>
    </source>
</evidence>